<evidence type="ECO:0000256" key="1">
    <source>
        <dbReference type="SAM" id="MobiDB-lite"/>
    </source>
</evidence>
<dbReference type="AlphaFoldDB" id="A0AAW8D9U5"/>
<evidence type="ECO:0000313" key="3">
    <source>
        <dbReference type="EMBL" id="MDQ0178842.1"/>
    </source>
</evidence>
<protein>
    <submittedName>
        <fullName evidence="2">Uncharacterized protein</fullName>
    </submittedName>
</protein>
<proteinExistence type="predicted"/>
<evidence type="ECO:0000313" key="5">
    <source>
        <dbReference type="Proteomes" id="UP001242995"/>
    </source>
</evidence>
<feature type="region of interest" description="Disordered" evidence="1">
    <location>
        <begin position="1"/>
        <end position="29"/>
    </location>
</feature>
<dbReference type="EMBL" id="JAUSTF010000001">
    <property type="protein sequence ID" value="MDQ0178842.1"/>
    <property type="molecule type" value="Genomic_DNA"/>
</dbReference>
<comment type="caution">
    <text evidence="2">The sequence shown here is derived from an EMBL/GenBank/DDBJ whole genome shotgun (WGS) entry which is preliminary data.</text>
</comment>
<name>A0AAW8D9U5_9MICC</name>
<dbReference type="Proteomes" id="UP001230951">
    <property type="component" value="Unassembled WGS sequence"/>
</dbReference>
<organism evidence="2 5">
    <name type="scientific">Arthrobacter bambusae</name>
    <dbReference type="NCBI Taxonomy" id="1338426"/>
    <lineage>
        <taxon>Bacteria</taxon>
        <taxon>Bacillati</taxon>
        <taxon>Actinomycetota</taxon>
        <taxon>Actinomycetes</taxon>
        <taxon>Micrococcales</taxon>
        <taxon>Micrococcaceae</taxon>
        <taxon>Arthrobacter</taxon>
    </lineage>
</organism>
<evidence type="ECO:0000313" key="2">
    <source>
        <dbReference type="EMBL" id="MDP9904505.1"/>
    </source>
</evidence>
<sequence length="86" mass="9487">MMKHISGPGNIDHCHAVMDQEPDSPASITHFSPWSFQNVVRSSDPPLARQSRGTVRRRKLCCLDTQIISVLVSMDSMIASGPVLKL</sequence>
<gene>
    <name evidence="2" type="ORF">J2S90_001451</name>
    <name evidence="3" type="ORF">J2S93_000249</name>
</gene>
<dbReference type="EMBL" id="JAUSRG010000002">
    <property type="protein sequence ID" value="MDP9904505.1"/>
    <property type="molecule type" value="Genomic_DNA"/>
</dbReference>
<dbReference type="RefSeq" id="WP_306972516.1">
    <property type="nucleotide sequence ID" value="NZ_JAUSSX010000001.1"/>
</dbReference>
<accession>A0AAW8D9U5</accession>
<keyword evidence="4" id="KW-1185">Reference proteome</keyword>
<evidence type="ECO:0000313" key="4">
    <source>
        <dbReference type="Proteomes" id="UP001230951"/>
    </source>
</evidence>
<reference evidence="2 4" key="1">
    <citation type="submission" date="2023-07" db="EMBL/GenBank/DDBJ databases">
        <title>Sorghum-associated microbial communities from plants grown in Nebraska, USA.</title>
        <authorList>
            <person name="Schachtman D."/>
        </authorList>
    </citation>
    <scope>NUCLEOTIDE SEQUENCE</scope>
    <source>
        <strain evidence="2">DS1006</strain>
        <strain evidence="3 4">DS1016</strain>
    </source>
</reference>
<dbReference type="Proteomes" id="UP001242995">
    <property type="component" value="Unassembled WGS sequence"/>
</dbReference>